<evidence type="ECO:0000313" key="3">
    <source>
        <dbReference type="EMBL" id="PTX52446.1"/>
    </source>
</evidence>
<dbReference type="Pfam" id="PF03428">
    <property type="entry name" value="RP-C"/>
    <property type="match status" value="1"/>
</dbReference>
<accession>A0A2T6B8R1</accession>
<evidence type="ECO:0000256" key="1">
    <source>
        <dbReference type="SAM" id="MobiDB-lite"/>
    </source>
</evidence>
<feature type="compositionally biased region" description="Basic and acidic residues" evidence="1">
    <location>
        <begin position="278"/>
        <end position="291"/>
    </location>
</feature>
<protein>
    <submittedName>
        <fullName evidence="3">Replication initiation protein RepC</fullName>
    </submittedName>
</protein>
<dbReference type="Proteomes" id="UP000244224">
    <property type="component" value="Unassembled WGS sequence"/>
</dbReference>
<comment type="caution">
    <text evidence="3">The sequence shown here is derived from an EMBL/GenBank/DDBJ whole genome shotgun (WGS) entry which is preliminary data.</text>
</comment>
<dbReference type="EMBL" id="QBKP01000002">
    <property type="protein sequence ID" value="PTX52446.1"/>
    <property type="molecule type" value="Genomic_DNA"/>
</dbReference>
<dbReference type="AlphaFoldDB" id="A0A2T6B8R1"/>
<name>A0A2T6B8R1_9RHOB</name>
<reference evidence="3 4" key="1">
    <citation type="submission" date="2018-04" db="EMBL/GenBank/DDBJ databases">
        <title>Genomic Encyclopedia of Archaeal and Bacterial Type Strains, Phase II (KMG-II): from individual species to whole genera.</title>
        <authorList>
            <person name="Goeker M."/>
        </authorList>
    </citation>
    <scope>NUCLEOTIDE SEQUENCE [LARGE SCALE GENOMIC DNA]</scope>
    <source>
        <strain evidence="3 4">DSM 21823</strain>
    </source>
</reference>
<evidence type="ECO:0000313" key="4">
    <source>
        <dbReference type="Proteomes" id="UP000244224"/>
    </source>
</evidence>
<sequence>MQHLNPAADLAGARSPRARNQDAPAFPPVARRALLPAVRTIRHELGLSTGDLLVLDALLSFLPCRDRKTGEDRPITPDLMLVVFASNAALAERANGMEERVLRRHVARLCEAGLLRRKDSATGKRFPLKAEGVIRDAFGLDLTPLLERHPELTRRAEAARQREEELRSVRAEALALRARALAMRDRIGEEAAGYLETVKTILRRATITIEQVRDLMGRISAILSGAPCPACPRAKEETIGASRPKAVTPAPLTTENTPAPAVTDERPPMSFTGTTTDPQRDPSPVEHHREGTGSACGAETEEMSAGDGRNVRRVESPKMENKNRGAPPRALDPWAGCHEIAAFYPEPPRSETDLIRIIYDLGRMMNISDRPLIGALLRLGPVRMLQALDYLARNVARITRPQGYLDRMVADYEAGKPVGWAR</sequence>
<feature type="region of interest" description="Disordered" evidence="1">
    <location>
        <begin position="245"/>
        <end position="309"/>
    </location>
</feature>
<feature type="domain" description="Plasmid replication protein C N-terminal" evidence="2">
    <location>
        <begin position="21"/>
        <end position="180"/>
    </location>
</feature>
<evidence type="ECO:0000259" key="2">
    <source>
        <dbReference type="Pfam" id="PF03428"/>
    </source>
</evidence>
<feature type="region of interest" description="Disordered" evidence="1">
    <location>
        <begin position="1"/>
        <end position="25"/>
    </location>
</feature>
<dbReference type="OrthoDB" id="7488837at2"/>
<keyword evidence="4" id="KW-1185">Reference proteome</keyword>
<gene>
    <name evidence="3" type="ORF">C8N34_102226</name>
</gene>
<organism evidence="3 4">
    <name type="scientific">Gemmobacter caeni</name>
    <dbReference type="NCBI Taxonomy" id="589035"/>
    <lineage>
        <taxon>Bacteria</taxon>
        <taxon>Pseudomonadati</taxon>
        <taxon>Pseudomonadota</taxon>
        <taxon>Alphaproteobacteria</taxon>
        <taxon>Rhodobacterales</taxon>
        <taxon>Paracoccaceae</taxon>
        <taxon>Gemmobacter</taxon>
    </lineage>
</organism>
<proteinExistence type="predicted"/>
<dbReference type="RefSeq" id="WP_108127869.1">
    <property type="nucleotide sequence ID" value="NZ_QBKP01000002.1"/>
</dbReference>
<dbReference type="InterPro" id="IPR005090">
    <property type="entry name" value="RepC_N"/>
</dbReference>